<organism evidence="3 4">
    <name type="scientific">Zhongshania aliphaticivorans</name>
    <dbReference type="NCBI Taxonomy" id="1470434"/>
    <lineage>
        <taxon>Bacteria</taxon>
        <taxon>Pseudomonadati</taxon>
        <taxon>Pseudomonadota</taxon>
        <taxon>Gammaproteobacteria</taxon>
        <taxon>Cellvibrionales</taxon>
        <taxon>Spongiibacteraceae</taxon>
        <taxon>Zhongshania</taxon>
    </lineage>
</organism>
<gene>
    <name evidence="3" type="ORF">IHBHHGIJ_00886</name>
    <name evidence="2" type="ORF">KFEGEMFD_00265</name>
</gene>
<keyword evidence="1" id="KW-0812">Transmembrane</keyword>
<dbReference type="OrthoDB" id="5732380at2"/>
<dbReference type="Proteomes" id="UP000435877">
    <property type="component" value="Unassembled WGS sequence"/>
</dbReference>
<proteinExistence type="predicted"/>
<keyword evidence="4" id="KW-1185">Reference proteome</keyword>
<protein>
    <submittedName>
        <fullName evidence="3">Uncharacterized protein</fullName>
    </submittedName>
</protein>
<feature type="transmembrane region" description="Helical" evidence="1">
    <location>
        <begin position="12"/>
        <end position="33"/>
    </location>
</feature>
<name>A0A5S9N948_9GAMM</name>
<evidence type="ECO:0000313" key="2">
    <source>
        <dbReference type="EMBL" id="CAA0080296.1"/>
    </source>
</evidence>
<dbReference type="RefSeq" id="WP_159267544.1">
    <property type="nucleotide sequence ID" value="NZ_CACSIK010000001.1"/>
</dbReference>
<keyword evidence="1" id="KW-1133">Transmembrane helix</keyword>
<dbReference type="EMBL" id="CACSIM010000001">
    <property type="protein sequence ID" value="CAA0080296.1"/>
    <property type="molecule type" value="Genomic_DNA"/>
</dbReference>
<feature type="transmembrane region" description="Helical" evidence="1">
    <location>
        <begin position="137"/>
        <end position="158"/>
    </location>
</feature>
<accession>A0A5S9N948</accession>
<evidence type="ECO:0000313" key="4">
    <source>
        <dbReference type="Proteomes" id="UP000435877"/>
    </source>
</evidence>
<evidence type="ECO:0000313" key="3">
    <source>
        <dbReference type="EMBL" id="CAA0085743.1"/>
    </source>
</evidence>
<dbReference type="Proteomes" id="UP000439591">
    <property type="component" value="Unassembled WGS sequence"/>
</dbReference>
<dbReference type="AlphaFoldDB" id="A0A5S9N948"/>
<keyword evidence="1" id="KW-0472">Membrane</keyword>
<evidence type="ECO:0000256" key="1">
    <source>
        <dbReference type="SAM" id="Phobius"/>
    </source>
</evidence>
<evidence type="ECO:0000313" key="5">
    <source>
        <dbReference type="Proteomes" id="UP000439591"/>
    </source>
</evidence>
<dbReference type="EMBL" id="CACSIK010000001">
    <property type="protein sequence ID" value="CAA0085743.1"/>
    <property type="molecule type" value="Genomic_DNA"/>
</dbReference>
<reference evidence="4 5" key="1">
    <citation type="submission" date="2019-11" db="EMBL/GenBank/DDBJ databases">
        <authorList>
            <person name="Holert J."/>
        </authorList>
    </citation>
    <scope>NUCLEOTIDE SEQUENCE [LARGE SCALE GENOMIC DNA]</scope>
    <source>
        <strain evidence="2">BC3_2A</strain>
        <strain evidence="3">SB11_1A</strain>
    </source>
</reference>
<sequence length="397" mass="44206">MSISQERQQIIPLIAIALLCTAILIALSFQLSLNNIANDLEEKLQAQLPTKITDAGLNNFQNELLNNFLVSKVNQDLALIKVTSHLNIIESCQAEILSFLANNYQASSPPSRTITLNWLVNDHSQTMSLGLNCQYNWLTLSLSHLLFLVLAGGILSSITKPLKGRRKQLVALLTANGLNKKEALKLCQACTQYTALQNQALDLVIKMNPSHTASMLIFLNSGGCKTADSAQLSWFQCGLQLHPDDIDQAINIALSPATLSLSPSSGLITIHGIEIKLATTPFLYYLWYAQRRLNNEAEDQDGWFINPPSNRADFVSNHELISLMRQHGGHVKAIKDLEEKGLRAKTLDQNRSKIKEEITRVLGEQLAKPFLFDVERDHQTARFKYRLALTPNDISLA</sequence>